<dbReference type="InterPro" id="IPR012934">
    <property type="entry name" value="Znf_AD"/>
</dbReference>
<evidence type="ECO:0000256" key="10">
    <source>
        <dbReference type="SAM" id="MobiDB-lite"/>
    </source>
</evidence>
<dbReference type="FunFam" id="3.30.160.60:FF:002069">
    <property type="entry name" value="Uncharacterized protein"/>
    <property type="match status" value="2"/>
</dbReference>
<accession>A0AAV1LCE1</accession>
<comment type="similarity">
    <text evidence="2">Belongs to the hunchback C2H2-type zinc-finger protein family.</text>
</comment>
<dbReference type="SMART" id="SM00355">
    <property type="entry name" value="ZnF_C2H2"/>
    <property type="match status" value="12"/>
</dbReference>
<feature type="domain" description="C2H2-type" evidence="11">
    <location>
        <begin position="262"/>
        <end position="290"/>
    </location>
</feature>
<dbReference type="PROSITE" id="PS00028">
    <property type="entry name" value="ZINC_FINGER_C2H2_1"/>
    <property type="match status" value="10"/>
</dbReference>
<feature type="domain" description="C2H2-type" evidence="11">
    <location>
        <begin position="507"/>
        <end position="534"/>
    </location>
</feature>
<keyword evidence="7" id="KW-0238">DNA-binding</keyword>
<feature type="domain" description="C2H2-type" evidence="11">
    <location>
        <begin position="396"/>
        <end position="423"/>
    </location>
</feature>
<sequence>MAFSEVCRICLSVNICMFVLKKTGLQNLYKTLTNSFMDENEDPIIVCLTCHARLIRCRRLQQQAIDSNAVLKQLLAGGSMSIPKPHEAREEFQVTPVYHIDIWPVECDIEQDCKDEIFNLESVKVEEENFENENSNFEVNGNHETETAEKQEDLEIDAFEGIHTDLEDDLPLIALGSKTINDDVDIEPSEKMIKSNSTDSNICDVRKENLDLKSPSIKSNPKMNKHYKPINKKGKHPAKIMKKKSVNILTKKTSGASTKYIFECDGCSKKFSTKDILAKHILYSHETQKNSDTTAGRTQVEQTAVSRLTKMFNCDICEFKTSQKRCILAHLKAHVAKRVYCCNNCGYKSIMKSNLHQHMKIHTGEKPFSCNICEYKCIQKRSLQTHMKIHTGEKPFSCNICDYKCIDRSNLWYHMKIHTGEKPFSCNICEYKCIQKRSLQTHMKIHTGEKPFSCNICDYKCIDRSNLWYHMKIHTGEKHSCNICEYKCIRKVDLQKHMKRHTGEKSFSCNICEYKCNRKDSLQRHMKIHTGEKRYSCNICEYKCIDKSDLRKHIKIHTGEKPFSCSICEYKCIHKSYLRRHIKIHTGEKPFSCNICEFRCIRKTSLQRHMKIHTVTKPFS</sequence>
<dbReference type="SMART" id="SM00868">
    <property type="entry name" value="zf-AD"/>
    <property type="match status" value="1"/>
</dbReference>
<protein>
    <recommendedName>
        <fullName evidence="11">C2H2-type domain-containing protein</fullName>
    </recommendedName>
</protein>
<evidence type="ECO:0000256" key="9">
    <source>
        <dbReference type="PROSITE-ProRule" id="PRU00042"/>
    </source>
</evidence>
<evidence type="ECO:0000256" key="5">
    <source>
        <dbReference type="ARBA" id="ARBA00022771"/>
    </source>
</evidence>
<evidence type="ECO:0000256" key="7">
    <source>
        <dbReference type="ARBA" id="ARBA00023125"/>
    </source>
</evidence>
<dbReference type="Pfam" id="PF23611">
    <property type="entry name" value="zf-C2H2_16"/>
    <property type="match status" value="2"/>
</dbReference>
<evidence type="ECO:0000256" key="2">
    <source>
        <dbReference type="ARBA" id="ARBA00007746"/>
    </source>
</evidence>
<evidence type="ECO:0000256" key="6">
    <source>
        <dbReference type="ARBA" id="ARBA00022833"/>
    </source>
</evidence>
<keyword evidence="13" id="KW-1185">Reference proteome</keyword>
<dbReference type="InterPro" id="IPR013087">
    <property type="entry name" value="Znf_C2H2_type"/>
</dbReference>
<evidence type="ECO:0000313" key="12">
    <source>
        <dbReference type="EMBL" id="CAK1591994.1"/>
    </source>
</evidence>
<feature type="domain" description="C2H2-type" evidence="11">
    <location>
        <begin position="452"/>
        <end position="479"/>
    </location>
</feature>
<dbReference type="PANTHER" id="PTHR16515:SF49">
    <property type="entry name" value="GASTRULA ZINC FINGER PROTEIN XLCGF49.1-LIKE-RELATED"/>
    <property type="match status" value="1"/>
</dbReference>
<comment type="caution">
    <text evidence="12">The sequence shown here is derived from an EMBL/GenBank/DDBJ whole genome shotgun (WGS) entry which is preliminary data.</text>
</comment>
<keyword evidence="8" id="KW-0539">Nucleus</keyword>
<proteinExistence type="inferred from homology"/>
<dbReference type="InterPro" id="IPR036236">
    <property type="entry name" value="Znf_C2H2_sf"/>
</dbReference>
<organism evidence="12 13">
    <name type="scientific">Parnassius mnemosyne</name>
    <name type="common">clouded apollo</name>
    <dbReference type="NCBI Taxonomy" id="213953"/>
    <lineage>
        <taxon>Eukaryota</taxon>
        <taxon>Metazoa</taxon>
        <taxon>Ecdysozoa</taxon>
        <taxon>Arthropoda</taxon>
        <taxon>Hexapoda</taxon>
        <taxon>Insecta</taxon>
        <taxon>Pterygota</taxon>
        <taxon>Neoptera</taxon>
        <taxon>Endopterygota</taxon>
        <taxon>Lepidoptera</taxon>
        <taxon>Glossata</taxon>
        <taxon>Ditrysia</taxon>
        <taxon>Papilionoidea</taxon>
        <taxon>Papilionidae</taxon>
        <taxon>Parnassiinae</taxon>
        <taxon>Parnassini</taxon>
        <taxon>Parnassius</taxon>
        <taxon>Driopa</taxon>
    </lineage>
</organism>
<feature type="region of interest" description="Disordered" evidence="10">
    <location>
        <begin position="213"/>
        <end position="236"/>
    </location>
</feature>
<feature type="domain" description="C2H2-type" evidence="11">
    <location>
        <begin position="479"/>
        <end position="506"/>
    </location>
</feature>
<feature type="domain" description="C2H2-type" evidence="11">
    <location>
        <begin position="591"/>
        <end position="618"/>
    </location>
</feature>
<dbReference type="SUPFAM" id="SSF57667">
    <property type="entry name" value="beta-beta-alpha zinc fingers"/>
    <property type="match status" value="6"/>
</dbReference>
<dbReference type="Gene3D" id="3.30.160.60">
    <property type="entry name" value="Classic Zinc Finger"/>
    <property type="match status" value="11"/>
</dbReference>
<name>A0AAV1LCE1_9NEOP</name>
<keyword evidence="6" id="KW-0862">Zinc</keyword>
<evidence type="ECO:0000256" key="4">
    <source>
        <dbReference type="ARBA" id="ARBA00022737"/>
    </source>
</evidence>
<dbReference type="GO" id="GO:0003677">
    <property type="term" value="F:DNA binding"/>
    <property type="evidence" value="ECO:0007669"/>
    <property type="project" value="UniProtKB-KW"/>
</dbReference>
<dbReference type="AlphaFoldDB" id="A0AAV1LCE1"/>
<dbReference type="FunFam" id="3.30.160.60:FF:002452">
    <property type="entry name" value="zinc finger protein 142 isoform X4"/>
    <property type="match status" value="1"/>
</dbReference>
<dbReference type="GO" id="GO:0005634">
    <property type="term" value="C:nucleus"/>
    <property type="evidence" value="ECO:0007669"/>
    <property type="project" value="UniProtKB-SubCell"/>
</dbReference>
<dbReference type="PANTHER" id="PTHR16515">
    <property type="entry name" value="PR DOMAIN ZINC FINGER PROTEIN"/>
    <property type="match status" value="1"/>
</dbReference>
<comment type="subcellular location">
    <subcellularLocation>
        <location evidence="1">Nucleus</location>
    </subcellularLocation>
</comment>
<feature type="domain" description="C2H2-type" evidence="11">
    <location>
        <begin position="563"/>
        <end position="590"/>
    </location>
</feature>
<dbReference type="InterPro" id="IPR056438">
    <property type="entry name" value="Znf-C2H2_CTCF"/>
</dbReference>
<feature type="domain" description="C2H2-type" evidence="11">
    <location>
        <begin position="368"/>
        <end position="395"/>
    </location>
</feature>
<dbReference type="Pfam" id="PF00096">
    <property type="entry name" value="zf-C2H2"/>
    <property type="match status" value="7"/>
</dbReference>
<dbReference type="Proteomes" id="UP001314205">
    <property type="component" value="Unassembled WGS sequence"/>
</dbReference>
<keyword evidence="5 9" id="KW-0863">Zinc-finger</keyword>
<evidence type="ECO:0000256" key="1">
    <source>
        <dbReference type="ARBA" id="ARBA00004123"/>
    </source>
</evidence>
<feature type="domain" description="C2H2-type" evidence="11">
    <location>
        <begin position="535"/>
        <end position="562"/>
    </location>
</feature>
<dbReference type="GO" id="GO:0010468">
    <property type="term" value="P:regulation of gene expression"/>
    <property type="evidence" value="ECO:0007669"/>
    <property type="project" value="TreeGrafter"/>
</dbReference>
<dbReference type="EMBL" id="CAVLGL010000087">
    <property type="protein sequence ID" value="CAK1591994.1"/>
    <property type="molecule type" value="Genomic_DNA"/>
</dbReference>
<dbReference type="FunFam" id="3.30.160.60:FF:000264">
    <property type="entry name" value="Zinc finger protein 236"/>
    <property type="match status" value="1"/>
</dbReference>
<dbReference type="PROSITE" id="PS50157">
    <property type="entry name" value="ZINC_FINGER_C2H2_2"/>
    <property type="match status" value="11"/>
</dbReference>
<dbReference type="InterPro" id="IPR050331">
    <property type="entry name" value="Zinc_finger"/>
</dbReference>
<keyword evidence="3" id="KW-0479">Metal-binding</keyword>
<feature type="compositionally biased region" description="Basic residues" evidence="10">
    <location>
        <begin position="223"/>
        <end position="236"/>
    </location>
</feature>
<reference evidence="12 13" key="1">
    <citation type="submission" date="2023-11" db="EMBL/GenBank/DDBJ databases">
        <authorList>
            <person name="Hedman E."/>
            <person name="Englund M."/>
            <person name="Stromberg M."/>
            <person name="Nyberg Akerstrom W."/>
            <person name="Nylinder S."/>
            <person name="Jareborg N."/>
            <person name="Kallberg Y."/>
            <person name="Kronander E."/>
        </authorList>
    </citation>
    <scope>NUCLEOTIDE SEQUENCE [LARGE SCALE GENOMIC DNA]</scope>
</reference>
<dbReference type="GO" id="GO:0008270">
    <property type="term" value="F:zinc ion binding"/>
    <property type="evidence" value="ECO:0007669"/>
    <property type="project" value="UniProtKB-KW"/>
</dbReference>
<evidence type="ECO:0000259" key="11">
    <source>
        <dbReference type="PROSITE" id="PS50157"/>
    </source>
</evidence>
<dbReference type="FunFam" id="3.30.160.60:FF:000614">
    <property type="entry name" value="Zinc finger protein 142"/>
    <property type="match status" value="4"/>
</dbReference>
<evidence type="ECO:0000256" key="8">
    <source>
        <dbReference type="ARBA" id="ARBA00023242"/>
    </source>
</evidence>
<evidence type="ECO:0000256" key="3">
    <source>
        <dbReference type="ARBA" id="ARBA00022723"/>
    </source>
</evidence>
<feature type="domain" description="C2H2-type" evidence="11">
    <location>
        <begin position="340"/>
        <end position="367"/>
    </location>
</feature>
<keyword evidence="4" id="KW-0677">Repeat</keyword>
<evidence type="ECO:0000313" key="13">
    <source>
        <dbReference type="Proteomes" id="UP001314205"/>
    </source>
</evidence>
<gene>
    <name evidence="12" type="ORF">PARMNEM_LOCUS12077</name>
</gene>
<feature type="domain" description="C2H2-type" evidence="11">
    <location>
        <begin position="424"/>
        <end position="451"/>
    </location>
</feature>